<gene>
    <name evidence="6" type="ORF">FEF22_001380</name>
</gene>
<keyword evidence="7" id="KW-1185">Reference proteome</keyword>
<dbReference type="InterPro" id="IPR004254">
    <property type="entry name" value="AdipoR/HlyIII-related"/>
</dbReference>
<feature type="transmembrane region" description="Helical" evidence="5">
    <location>
        <begin position="86"/>
        <end position="106"/>
    </location>
</feature>
<feature type="transmembrane region" description="Helical" evidence="5">
    <location>
        <begin position="47"/>
        <end position="74"/>
    </location>
</feature>
<evidence type="ECO:0000256" key="1">
    <source>
        <dbReference type="ARBA" id="ARBA00004141"/>
    </source>
</evidence>
<keyword evidence="4 5" id="KW-0472">Membrane</keyword>
<dbReference type="Proteomes" id="UP001192346">
    <property type="component" value="Unassembled WGS sequence"/>
</dbReference>
<organism evidence="6 7">
    <name type="scientific">Texas Phoenix palm phytoplasma</name>
    <dbReference type="NCBI Taxonomy" id="176709"/>
    <lineage>
        <taxon>Bacteria</taxon>
        <taxon>Bacillati</taxon>
        <taxon>Mycoplasmatota</taxon>
        <taxon>Mollicutes</taxon>
        <taxon>Acholeplasmatales</taxon>
        <taxon>Acholeplasmataceae</taxon>
        <taxon>Candidatus Phytoplasma</taxon>
        <taxon>16SrIV (Coconut lethal yellows group)</taxon>
    </lineage>
</organism>
<sequence length="225" mass="27421">MYYDEKKNSKQTIGEEIANSISHFLMIPLSVFIFFIYYELIKDKSEPIWPLFCFFINMFNLYLFSFLYHSCVFVKAKMYFQKIDHICIYLLIWGNFMPFLFFVKSLQRPLFLLPFLNFSQIFFLFQTILVFLGIFLKVFFMNKWNRMHLFFYLLLGWSGLIILSYLWELDLRILTLLFFGGILYSIGIIFYNKSYKKYYHFIWHIFVILGNLFHVGSVYYLVKSL</sequence>
<dbReference type="Pfam" id="PF03006">
    <property type="entry name" value="HlyIII"/>
    <property type="match status" value="1"/>
</dbReference>
<evidence type="ECO:0000256" key="2">
    <source>
        <dbReference type="ARBA" id="ARBA00022692"/>
    </source>
</evidence>
<dbReference type="EMBL" id="VBRA02000009">
    <property type="protein sequence ID" value="MBP3059436.1"/>
    <property type="molecule type" value="Genomic_DNA"/>
</dbReference>
<dbReference type="PANTHER" id="PTHR20855">
    <property type="entry name" value="ADIPOR/PROGESTIN RECEPTOR-RELATED"/>
    <property type="match status" value="1"/>
</dbReference>
<evidence type="ECO:0000256" key="5">
    <source>
        <dbReference type="SAM" id="Phobius"/>
    </source>
</evidence>
<comment type="caution">
    <text evidence="6">The sequence shown here is derived from an EMBL/GenBank/DDBJ whole genome shotgun (WGS) entry which is preliminary data.</text>
</comment>
<keyword evidence="2 5" id="KW-0812">Transmembrane</keyword>
<evidence type="ECO:0000256" key="3">
    <source>
        <dbReference type="ARBA" id="ARBA00022989"/>
    </source>
</evidence>
<feature type="transmembrane region" description="Helical" evidence="5">
    <location>
        <begin position="149"/>
        <end position="167"/>
    </location>
</feature>
<comment type="subcellular location">
    <subcellularLocation>
        <location evidence="1">Membrane</location>
        <topology evidence="1">Multi-pass membrane protein</topology>
    </subcellularLocation>
</comment>
<feature type="transmembrane region" description="Helical" evidence="5">
    <location>
        <begin position="173"/>
        <end position="191"/>
    </location>
</feature>
<proteinExistence type="predicted"/>
<evidence type="ECO:0000313" key="6">
    <source>
        <dbReference type="EMBL" id="MBP3059436.1"/>
    </source>
</evidence>
<name>A0ABS5BIM4_9MOLU</name>
<evidence type="ECO:0000256" key="4">
    <source>
        <dbReference type="ARBA" id="ARBA00023136"/>
    </source>
</evidence>
<protein>
    <recommendedName>
        <fullName evidence="8">Hemolysin III</fullName>
    </recommendedName>
</protein>
<feature type="transmembrane region" description="Helical" evidence="5">
    <location>
        <begin position="198"/>
        <end position="222"/>
    </location>
</feature>
<feature type="transmembrane region" description="Helical" evidence="5">
    <location>
        <begin position="118"/>
        <end position="140"/>
    </location>
</feature>
<keyword evidence="3 5" id="KW-1133">Transmembrane helix</keyword>
<evidence type="ECO:0000313" key="7">
    <source>
        <dbReference type="Proteomes" id="UP001192346"/>
    </source>
</evidence>
<accession>A0ABS5BIM4</accession>
<reference evidence="6" key="1">
    <citation type="submission" date="2019-10" db="EMBL/GenBank/DDBJ databases">
        <title>Whole Genome Sequencing and Characterization of Texas Phoenix Palm Decline Phytoplasma Belongs to Lethal Yellowing (16SrIV) Group.</title>
        <authorList>
            <person name="Bao M."/>
        </authorList>
    </citation>
    <scope>NUCLEOTIDE SEQUENCE [LARGE SCALE GENOMIC DNA]</scope>
    <source>
        <strain evidence="6">ACPD</strain>
    </source>
</reference>
<evidence type="ECO:0008006" key="8">
    <source>
        <dbReference type="Google" id="ProtNLM"/>
    </source>
</evidence>
<dbReference type="PANTHER" id="PTHR20855:SF3">
    <property type="entry name" value="LD03007P"/>
    <property type="match status" value="1"/>
</dbReference>
<feature type="transmembrane region" description="Helical" evidence="5">
    <location>
        <begin position="21"/>
        <end position="41"/>
    </location>
</feature>